<evidence type="ECO:0000313" key="1">
    <source>
        <dbReference type="EMBL" id="EEZ98956.1"/>
    </source>
</evidence>
<sequence length="248" mass="29238">MGDLKYLDSIGSSDIALYCSLQFNVKHFRKISPHTKSVINFESLNEQLSKIEWALVLCSFLVMDNWNLFKAILHNATINRGLTKILQLIRQKRRLWRTFKRTNSNCDYVVHRDFSNKFKDLINKAKLTYEKRVADSKDPKRFFKHIRNKLTDPVAVPNELVNLNDDLDLEEAIRRQFDNDYFDIRIKYDEIFNSKQPLIHQANSGNVINNAPIKEHVKLPPMKLFIFNGDLKSWRTFINKRHISLATN</sequence>
<gene>
    <name evidence="1" type="primary">GLEAN_04810</name>
    <name evidence="1" type="ORF">TcasGA2_TC004810</name>
</gene>
<name>D6WBG2_TRICA</name>
<dbReference type="HOGENOM" id="CLU_1121358_0_0_1"/>
<protein>
    <submittedName>
        <fullName evidence="1">Uncharacterized protein</fullName>
    </submittedName>
</protein>
<dbReference type="EMBL" id="KQ971311">
    <property type="protein sequence ID" value="EEZ98956.1"/>
    <property type="molecule type" value="Genomic_DNA"/>
</dbReference>
<dbReference type="PhylomeDB" id="D6WBG2"/>
<accession>D6WBG2</accession>
<dbReference type="PANTHER" id="PTHR33395">
    <property type="entry name" value="TRANSCRIPTASE, PUTATIVE-RELATED-RELATED"/>
    <property type="match status" value="1"/>
</dbReference>
<reference evidence="1 2" key="1">
    <citation type="journal article" date="2008" name="Nature">
        <title>The genome of the model beetle and pest Tribolium castaneum.</title>
        <authorList>
            <consortium name="Tribolium Genome Sequencing Consortium"/>
            <person name="Richards S."/>
            <person name="Gibbs R.A."/>
            <person name="Weinstock G.M."/>
            <person name="Brown S.J."/>
            <person name="Denell R."/>
            <person name="Beeman R.W."/>
            <person name="Gibbs R."/>
            <person name="Beeman R.W."/>
            <person name="Brown S.J."/>
            <person name="Bucher G."/>
            <person name="Friedrich M."/>
            <person name="Grimmelikhuijzen C.J."/>
            <person name="Klingler M."/>
            <person name="Lorenzen M."/>
            <person name="Richards S."/>
            <person name="Roth S."/>
            <person name="Schroder R."/>
            <person name="Tautz D."/>
            <person name="Zdobnov E.M."/>
            <person name="Muzny D."/>
            <person name="Gibbs R.A."/>
            <person name="Weinstock G.M."/>
            <person name="Attaway T."/>
            <person name="Bell S."/>
            <person name="Buhay C.J."/>
            <person name="Chandrabose M.N."/>
            <person name="Chavez D."/>
            <person name="Clerk-Blankenburg K.P."/>
            <person name="Cree A."/>
            <person name="Dao M."/>
            <person name="Davis C."/>
            <person name="Chacko J."/>
            <person name="Dinh H."/>
            <person name="Dugan-Rocha S."/>
            <person name="Fowler G."/>
            <person name="Garner T.T."/>
            <person name="Garnes J."/>
            <person name="Gnirke A."/>
            <person name="Hawes A."/>
            <person name="Hernandez J."/>
            <person name="Hines S."/>
            <person name="Holder M."/>
            <person name="Hume J."/>
            <person name="Jhangiani S.N."/>
            <person name="Joshi V."/>
            <person name="Khan Z.M."/>
            <person name="Jackson L."/>
            <person name="Kovar C."/>
            <person name="Kowis A."/>
            <person name="Lee S."/>
            <person name="Lewis L.R."/>
            <person name="Margolis J."/>
            <person name="Morgan M."/>
            <person name="Nazareth L.V."/>
            <person name="Nguyen N."/>
            <person name="Okwuonu G."/>
            <person name="Parker D."/>
            <person name="Richards S."/>
            <person name="Ruiz S.J."/>
            <person name="Santibanez J."/>
            <person name="Savard J."/>
            <person name="Scherer S.E."/>
            <person name="Schneider B."/>
            <person name="Sodergren E."/>
            <person name="Tautz D."/>
            <person name="Vattahil S."/>
            <person name="Villasana D."/>
            <person name="White C.S."/>
            <person name="Wright R."/>
            <person name="Park Y."/>
            <person name="Beeman R.W."/>
            <person name="Lord J."/>
            <person name="Oppert B."/>
            <person name="Lorenzen M."/>
            <person name="Brown S."/>
            <person name="Wang L."/>
            <person name="Savard J."/>
            <person name="Tautz D."/>
            <person name="Richards S."/>
            <person name="Weinstock G."/>
            <person name="Gibbs R.A."/>
            <person name="Liu Y."/>
            <person name="Worley K."/>
            <person name="Weinstock G."/>
            <person name="Elsik C.G."/>
            <person name="Reese J.T."/>
            <person name="Elhaik E."/>
            <person name="Landan G."/>
            <person name="Graur D."/>
            <person name="Arensburger P."/>
            <person name="Atkinson P."/>
            <person name="Beeman R.W."/>
            <person name="Beidler J."/>
            <person name="Brown S.J."/>
            <person name="Demuth J.P."/>
            <person name="Drury D.W."/>
            <person name="Du Y.Z."/>
            <person name="Fujiwara H."/>
            <person name="Lorenzen M."/>
            <person name="Maselli V."/>
            <person name="Osanai M."/>
            <person name="Park Y."/>
            <person name="Robertson H.M."/>
            <person name="Tu Z."/>
            <person name="Wang J.J."/>
            <person name="Wang S."/>
            <person name="Richards S."/>
            <person name="Song H."/>
            <person name="Zhang L."/>
            <person name="Sodergren E."/>
            <person name="Werner D."/>
            <person name="Stanke M."/>
            <person name="Morgenstern B."/>
            <person name="Solovyev V."/>
            <person name="Kosarev P."/>
            <person name="Brown G."/>
            <person name="Chen H.C."/>
            <person name="Ermolaeva O."/>
            <person name="Hlavina W."/>
            <person name="Kapustin Y."/>
            <person name="Kiryutin B."/>
            <person name="Kitts P."/>
            <person name="Maglott D."/>
            <person name="Pruitt K."/>
            <person name="Sapojnikov V."/>
            <person name="Souvorov A."/>
            <person name="Mackey A.J."/>
            <person name="Waterhouse R.M."/>
            <person name="Wyder S."/>
            <person name="Zdobnov E.M."/>
            <person name="Zdobnov E.M."/>
            <person name="Wyder S."/>
            <person name="Kriventseva E.V."/>
            <person name="Kadowaki T."/>
            <person name="Bork P."/>
            <person name="Aranda M."/>
            <person name="Bao R."/>
            <person name="Beermann A."/>
            <person name="Berns N."/>
            <person name="Bolognesi R."/>
            <person name="Bonneton F."/>
            <person name="Bopp D."/>
            <person name="Brown S.J."/>
            <person name="Bucher G."/>
            <person name="Butts T."/>
            <person name="Chaumot A."/>
            <person name="Denell R.E."/>
            <person name="Ferrier D.E."/>
            <person name="Friedrich M."/>
            <person name="Gordon C.M."/>
            <person name="Jindra M."/>
            <person name="Klingler M."/>
            <person name="Lan Q."/>
            <person name="Lattorff H.M."/>
            <person name="Laudet V."/>
            <person name="von Levetsow C."/>
            <person name="Liu Z."/>
            <person name="Lutz R."/>
            <person name="Lynch J.A."/>
            <person name="da Fonseca R.N."/>
            <person name="Posnien N."/>
            <person name="Reuter R."/>
            <person name="Roth S."/>
            <person name="Savard J."/>
            <person name="Schinko J.B."/>
            <person name="Schmitt C."/>
            <person name="Schoppmeier M."/>
            <person name="Schroder R."/>
            <person name="Shippy T.D."/>
            <person name="Simonnet F."/>
            <person name="Marques-Souza H."/>
            <person name="Tautz D."/>
            <person name="Tomoyasu Y."/>
            <person name="Trauner J."/>
            <person name="Van der Zee M."/>
            <person name="Vervoort M."/>
            <person name="Wittkopp N."/>
            <person name="Wimmer E.A."/>
            <person name="Yang X."/>
            <person name="Jones A.K."/>
            <person name="Sattelle D.B."/>
            <person name="Ebert P.R."/>
            <person name="Nelson D."/>
            <person name="Scott J.G."/>
            <person name="Beeman R.W."/>
            <person name="Muthukrishnan S."/>
            <person name="Kramer K.J."/>
            <person name="Arakane Y."/>
            <person name="Beeman R.W."/>
            <person name="Zhu Q."/>
            <person name="Hogenkamp D."/>
            <person name="Dixit R."/>
            <person name="Oppert B."/>
            <person name="Jiang H."/>
            <person name="Zou Z."/>
            <person name="Marshall J."/>
            <person name="Elpidina E."/>
            <person name="Vinokurov K."/>
            <person name="Oppert C."/>
            <person name="Zou Z."/>
            <person name="Evans J."/>
            <person name="Lu Z."/>
            <person name="Zhao P."/>
            <person name="Sumathipala N."/>
            <person name="Altincicek B."/>
            <person name="Vilcinskas A."/>
            <person name="Williams M."/>
            <person name="Hultmark D."/>
            <person name="Hetru C."/>
            <person name="Jiang H."/>
            <person name="Grimmelikhuijzen C.J."/>
            <person name="Hauser F."/>
            <person name="Cazzamali G."/>
            <person name="Williamson M."/>
            <person name="Park Y."/>
            <person name="Li B."/>
            <person name="Tanaka Y."/>
            <person name="Predel R."/>
            <person name="Neupert S."/>
            <person name="Schachtner J."/>
            <person name="Verleyen P."/>
            <person name="Raible F."/>
            <person name="Bork P."/>
            <person name="Friedrich M."/>
            <person name="Walden K.K."/>
            <person name="Robertson H.M."/>
            <person name="Angeli S."/>
            <person name="Foret S."/>
            <person name="Bucher G."/>
            <person name="Schuetz S."/>
            <person name="Maleszka R."/>
            <person name="Wimmer E.A."/>
            <person name="Beeman R.W."/>
            <person name="Lorenzen M."/>
            <person name="Tomoyasu Y."/>
            <person name="Miller S.C."/>
            <person name="Grossmann D."/>
            <person name="Bucher G."/>
        </authorList>
    </citation>
    <scope>NUCLEOTIDE SEQUENCE [LARGE SCALE GENOMIC DNA]</scope>
    <source>
        <strain evidence="1 2">Georgia GA2</strain>
    </source>
</reference>
<dbReference type="Proteomes" id="UP000007266">
    <property type="component" value="Linkage group 2"/>
</dbReference>
<dbReference type="AlphaFoldDB" id="D6WBG2"/>
<proteinExistence type="predicted"/>
<keyword evidence="2" id="KW-1185">Reference proteome</keyword>
<reference evidence="1 2" key="2">
    <citation type="journal article" date="2010" name="Nucleic Acids Res.">
        <title>BeetleBase in 2010: revisions to provide comprehensive genomic information for Tribolium castaneum.</title>
        <authorList>
            <person name="Kim H.S."/>
            <person name="Murphy T."/>
            <person name="Xia J."/>
            <person name="Caragea D."/>
            <person name="Park Y."/>
            <person name="Beeman R.W."/>
            <person name="Lorenzen M.D."/>
            <person name="Butcher S."/>
            <person name="Manak J.R."/>
            <person name="Brown S.J."/>
        </authorList>
    </citation>
    <scope>GENOME REANNOTATION</scope>
    <source>
        <strain evidence="1 2">Georgia GA2</strain>
    </source>
</reference>
<organism evidence="1 2">
    <name type="scientific">Tribolium castaneum</name>
    <name type="common">Red flour beetle</name>
    <dbReference type="NCBI Taxonomy" id="7070"/>
    <lineage>
        <taxon>Eukaryota</taxon>
        <taxon>Metazoa</taxon>
        <taxon>Ecdysozoa</taxon>
        <taxon>Arthropoda</taxon>
        <taxon>Hexapoda</taxon>
        <taxon>Insecta</taxon>
        <taxon>Pterygota</taxon>
        <taxon>Neoptera</taxon>
        <taxon>Endopterygota</taxon>
        <taxon>Coleoptera</taxon>
        <taxon>Polyphaga</taxon>
        <taxon>Cucujiformia</taxon>
        <taxon>Tenebrionidae</taxon>
        <taxon>Tenebrionidae incertae sedis</taxon>
        <taxon>Tribolium</taxon>
    </lineage>
</organism>
<dbReference type="PANTHER" id="PTHR33395:SF22">
    <property type="entry name" value="REVERSE TRANSCRIPTASE DOMAIN-CONTAINING PROTEIN"/>
    <property type="match status" value="1"/>
</dbReference>
<evidence type="ECO:0000313" key="2">
    <source>
        <dbReference type="Proteomes" id="UP000007266"/>
    </source>
</evidence>